<sequence length="66" mass="7219">MAGLQISAGSNWEYLFQNDSGNRLQTLLESFGSTEQFALADLLPKTFSVATSSESAGVENMIAWMR</sequence>
<comment type="caution">
    <text evidence="1">The sequence shown here is derived from an EMBL/GenBank/DDBJ whole genome shotgun (WGS) entry which is preliminary data.</text>
</comment>
<dbReference type="Proteomes" id="UP001147760">
    <property type="component" value="Unassembled WGS sequence"/>
</dbReference>
<evidence type="ECO:0000313" key="2">
    <source>
        <dbReference type="Proteomes" id="UP001147760"/>
    </source>
</evidence>
<accession>A0A9X0BH67</accession>
<evidence type="ECO:0000313" key="1">
    <source>
        <dbReference type="EMBL" id="KAJ5459021.1"/>
    </source>
</evidence>
<organism evidence="1 2">
    <name type="scientific">Penicillium desertorum</name>
    <dbReference type="NCBI Taxonomy" id="1303715"/>
    <lineage>
        <taxon>Eukaryota</taxon>
        <taxon>Fungi</taxon>
        <taxon>Dikarya</taxon>
        <taxon>Ascomycota</taxon>
        <taxon>Pezizomycotina</taxon>
        <taxon>Eurotiomycetes</taxon>
        <taxon>Eurotiomycetidae</taxon>
        <taxon>Eurotiales</taxon>
        <taxon>Aspergillaceae</taxon>
        <taxon>Penicillium</taxon>
    </lineage>
</organism>
<proteinExistence type="predicted"/>
<protein>
    <submittedName>
        <fullName evidence="1">Uncharacterized protein</fullName>
    </submittedName>
</protein>
<dbReference type="EMBL" id="JAPWDO010000008">
    <property type="protein sequence ID" value="KAJ5459021.1"/>
    <property type="molecule type" value="Genomic_DNA"/>
</dbReference>
<dbReference type="AlphaFoldDB" id="A0A9X0BH67"/>
<reference evidence="1" key="2">
    <citation type="journal article" date="2023" name="IMA Fungus">
        <title>Comparative genomic study of the Penicillium genus elucidates a diverse pangenome and 15 lateral gene transfer events.</title>
        <authorList>
            <person name="Petersen C."/>
            <person name="Sorensen T."/>
            <person name="Nielsen M.R."/>
            <person name="Sondergaard T.E."/>
            <person name="Sorensen J.L."/>
            <person name="Fitzpatrick D.A."/>
            <person name="Frisvad J.C."/>
            <person name="Nielsen K.L."/>
        </authorList>
    </citation>
    <scope>NUCLEOTIDE SEQUENCE</scope>
    <source>
        <strain evidence="1">IBT 17660</strain>
    </source>
</reference>
<keyword evidence="2" id="KW-1185">Reference proteome</keyword>
<gene>
    <name evidence="1" type="ORF">N7530_010965</name>
</gene>
<reference evidence="1" key="1">
    <citation type="submission" date="2022-12" db="EMBL/GenBank/DDBJ databases">
        <authorList>
            <person name="Petersen C."/>
        </authorList>
    </citation>
    <scope>NUCLEOTIDE SEQUENCE</scope>
    <source>
        <strain evidence="1">IBT 17660</strain>
    </source>
</reference>
<name>A0A9X0BH67_9EURO</name>